<feature type="transmembrane region" description="Helical" evidence="8">
    <location>
        <begin position="327"/>
        <end position="347"/>
    </location>
</feature>
<dbReference type="InterPro" id="IPR024989">
    <property type="entry name" value="MFS_assoc_dom"/>
</dbReference>
<gene>
    <name evidence="10" type="ORF">EDC28_10630</name>
</gene>
<feature type="transmembrane region" description="Helical" evidence="8">
    <location>
        <begin position="134"/>
        <end position="152"/>
    </location>
</feature>
<comment type="subcellular location">
    <subcellularLocation>
        <location evidence="1">Cell inner membrane</location>
        <topology evidence="1">Multi-pass membrane protein</topology>
    </subcellularLocation>
</comment>
<keyword evidence="3" id="KW-1003">Cell membrane</keyword>
<feature type="domain" description="Major facilitator superfamily (MFS) profile" evidence="9">
    <location>
        <begin position="165"/>
        <end position="382"/>
    </location>
</feature>
<evidence type="ECO:0000256" key="3">
    <source>
        <dbReference type="ARBA" id="ARBA00022475"/>
    </source>
</evidence>
<evidence type="ECO:0000313" key="11">
    <source>
        <dbReference type="Proteomes" id="UP000268033"/>
    </source>
</evidence>
<dbReference type="GO" id="GO:0030395">
    <property type="term" value="F:lactose binding"/>
    <property type="evidence" value="ECO:0007669"/>
    <property type="project" value="TreeGrafter"/>
</dbReference>
<sequence>MTLSPTRWLSLFYIHFFLGWGIYLPFWSLWLKGQSLTPALIGILLGVAQGTRAMGSLFITTRIRRSEQLMPAARLLSLATLVLFCGFLLPQSLPLLLGLTLISSLLYSPLMPISDAIATRMVAQIGIDYGKVRLWGSVAFVVMSTLMGYFTGLWGSQAVLWCLLVTQMMMFLGTLPAMSVPLIDGAAAKASTPWHQLLKLPKLRRFLFTNMAIQGSHAAYYGFSAIYWQSLGISAGTIGFLWSWGVVVEVAVFFFAKRLFGNKHASWLLSIAAVAVMLRWTGTAFASSLWQLVLLQAMHGLTFTLAHLGAITYISKELPRHHGVGTQALYSALALSLSVAAMMLVTGGLFEALGGKVFLVMAALGLLALLLARKVRPIEEPA</sequence>
<dbReference type="PROSITE" id="PS50850">
    <property type="entry name" value="MFS"/>
    <property type="match status" value="1"/>
</dbReference>
<dbReference type="RefSeq" id="WP_123421717.1">
    <property type="nucleotide sequence ID" value="NZ_RJUL01000006.1"/>
</dbReference>
<dbReference type="Pfam" id="PF12832">
    <property type="entry name" value="MFS_1_like"/>
    <property type="match status" value="1"/>
</dbReference>
<feature type="transmembrane region" description="Helical" evidence="8">
    <location>
        <begin position="267"/>
        <end position="287"/>
    </location>
</feature>
<keyword evidence="5 8" id="KW-0812">Transmembrane</keyword>
<feature type="transmembrane region" description="Helical" evidence="8">
    <location>
        <begin position="72"/>
        <end position="89"/>
    </location>
</feature>
<keyword evidence="2" id="KW-0813">Transport</keyword>
<evidence type="ECO:0000256" key="5">
    <source>
        <dbReference type="ARBA" id="ARBA00022692"/>
    </source>
</evidence>
<feature type="transmembrane region" description="Helical" evidence="8">
    <location>
        <begin position="233"/>
        <end position="255"/>
    </location>
</feature>
<dbReference type="InterPro" id="IPR026032">
    <property type="entry name" value="HcaT-like"/>
</dbReference>
<feature type="transmembrane region" description="Helical" evidence="8">
    <location>
        <begin position="158"/>
        <end position="185"/>
    </location>
</feature>
<dbReference type="Proteomes" id="UP000268033">
    <property type="component" value="Unassembled WGS sequence"/>
</dbReference>
<feature type="transmembrane region" description="Helical" evidence="8">
    <location>
        <begin position="293"/>
        <end position="315"/>
    </location>
</feature>
<dbReference type="NCBIfam" id="NF008346">
    <property type="entry name" value="PRK11128.1"/>
    <property type="match status" value="1"/>
</dbReference>
<feature type="transmembrane region" description="Helical" evidence="8">
    <location>
        <begin position="353"/>
        <end position="372"/>
    </location>
</feature>
<dbReference type="NCBIfam" id="NF037955">
    <property type="entry name" value="mfs"/>
    <property type="match status" value="1"/>
</dbReference>
<organism evidence="10 11">
    <name type="scientific">Gallaecimonas pentaromativorans</name>
    <dbReference type="NCBI Taxonomy" id="584787"/>
    <lineage>
        <taxon>Bacteria</taxon>
        <taxon>Pseudomonadati</taxon>
        <taxon>Pseudomonadota</taxon>
        <taxon>Gammaproteobacteria</taxon>
        <taxon>Enterobacterales</taxon>
        <taxon>Gallaecimonadaceae</taxon>
        <taxon>Gallaecimonas</taxon>
    </lineage>
</organism>
<dbReference type="GO" id="GO:0015528">
    <property type="term" value="F:lactose:proton symporter activity"/>
    <property type="evidence" value="ECO:0007669"/>
    <property type="project" value="TreeGrafter"/>
</dbReference>
<dbReference type="InterPro" id="IPR020846">
    <property type="entry name" value="MFS_dom"/>
</dbReference>
<evidence type="ECO:0000313" key="10">
    <source>
        <dbReference type="EMBL" id="ROQ24783.1"/>
    </source>
</evidence>
<name>A0A3N1P8C0_9GAMM</name>
<evidence type="ECO:0000256" key="8">
    <source>
        <dbReference type="SAM" id="Phobius"/>
    </source>
</evidence>
<keyword evidence="6 8" id="KW-1133">Transmembrane helix</keyword>
<dbReference type="PANTHER" id="PTHR23522:SF10">
    <property type="entry name" value="3-PHENYLPROPIONIC ACID TRANSPORTER-RELATED"/>
    <property type="match status" value="1"/>
</dbReference>
<dbReference type="InterPro" id="IPR036259">
    <property type="entry name" value="MFS_trans_sf"/>
</dbReference>
<keyword evidence="4" id="KW-0997">Cell inner membrane</keyword>
<evidence type="ECO:0000256" key="4">
    <source>
        <dbReference type="ARBA" id="ARBA00022519"/>
    </source>
</evidence>
<feature type="transmembrane region" description="Helical" evidence="8">
    <location>
        <begin position="95"/>
        <end position="113"/>
    </location>
</feature>
<evidence type="ECO:0000259" key="9">
    <source>
        <dbReference type="PROSITE" id="PS50850"/>
    </source>
</evidence>
<dbReference type="GO" id="GO:0005886">
    <property type="term" value="C:plasma membrane"/>
    <property type="evidence" value="ECO:0007669"/>
    <property type="project" value="UniProtKB-SubCell"/>
</dbReference>
<reference evidence="10 11" key="1">
    <citation type="submission" date="2018-11" db="EMBL/GenBank/DDBJ databases">
        <title>Genomic Encyclopedia of Type Strains, Phase IV (KMG-IV): sequencing the most valuable type-strain genomes for metagenomic binning, comparative biology and taxonomic classification.</title>
        <authorList>
            <person name="Goeker M."/>
        </authorList>
    </citation>
    <scope>NUCLEOTIDE SEQUENCE [LARGE SCALE GENOMIC DNA]</scope>
    <source>
        <strain evidence="10 11">DSM 21945</strain>
    </source>
</reference>
<evidence type="ECO:0000256" key="2">
    <source>
        <dbReference type="ARBA" id="ARBA00022448"/>
    </source>
</evidence>
<accession>A0A3N1P8C0</accession>
<proteinExistence type="predicted"/>
<keyword evidence="11" id="KW-1185">Reference proteome</keyword>
<dbReference type="AlphaFoldDB" id="A0A3N1P8C0"/>
<dbReference type="Gene3D" id="1.20.1250.20">
    <property type="entry name" value="MFS general substrate transporter like domains"/>
    <property type="match status" value="2"/>
</dbReference>
<feature type="transmembrane region" description="Helical" evidence="8">
    <location>
        <begin position="36"/>
        <end position="60"/>
    </location>
</feature>
<protein>
    <submittedName>
        <fullName evidence="10">PPP family 3-phenylpropionic acid transporter</fullName>
    </submittedName>
</protein>
<feature type="transmembrane region" description="Helical" evidence="8">
    <location>
        <begin position="12"/>
        <end position="30"/>
    </location>
</feature>
<dbReference type="EMBL" id="RJUL01000006">
    <property type="protein sequence ID" value="ROQ24783.1"/>
    <property type="molecule type" value="Genomic_DNA"/>
</dbReference>
<evidence type="ECO:0000256" key="1">
    <source>
        <dbReference type="ARBA" id="ARBA00004429"/>
    </source>
</evidence>
<dbReference type="STRING" id="584787.GCA_001247655_01103"/>
<evidence type="ECO:0000256" key="7">
    <source>
        <dbReference type="ARBA" id="ARBA00023136"/>
    </source>
</evidence>
<dbReference type="SUPFAM" id="SSF103473">
    <property type="entry name" value="MFS general substrate transporter"/>
    <property type="match status" value="1"/>
</dbReference>
<feature type="transmembrane region" description="Helical" evidence="8">
    <location>
        <begin position="206"/>
        <end position="227"/>
    </location>
</feature>
<dbReference type="PANTHER" id="PTHR23522">
    <property type="entry name" value="BLL5896 PROTEIN"/>
    <property type="match status" value="1"/>
</dbReference>
<keyword evidence="7 8" id="KW-0472">Membrane</keyword>
<dbReference type="PIRSF" id="PIRSF004925">
    <property type="entry name" value="HcaT"/>
    <property type="match status" value="1"/>
</dbReference>
<comment type="caution">
    <text evidence="10">The sequence shown here is derived from an EMBL/GenBank/DDBJ whole genome shotgun (WGS) entry which is preliminary data.</text>
</comment>
<evidence type="ECO:0000256" key="6">
    <source>
        <dbReference type="ARBA" id="ARBA00022989"/>
    </source>
</evidence>